<organism evidence="1 2">
    <name type="scientific">Halopseudomonas litoralis</name>
    <dbReference type="NCBI Taxonomy" id="797277"/>
    <lineage>
        <taxon>Bacteria</taxon>
        <taxon>Pseudomonadati</taxon>
        <taxon>Pseudomonadota</taxon>
        <taxon>Gammaproteobacteria</taxon>
        <taxon>Pseudomonadales</taxon>
        <taxon>Pseudomonadaceae</taxon>
        <taxon>Halopseudomonas</taxon>
    </lineage>
</organism>
<name>A0A1H1QL07_9GAMM</name>
<gene>
    <name evidence="1" type="ORF">SAMN05216198_1515</name>
</gene>
<protein>
    <submittedName>
        <fullName evidence="1">Uncharacterized protein</fullName>
    </submittedName>
</protein>
<reference evidence="2" key="1">
    <citation type="submission" date="2016-10" db="EMBL/GenBank/DDBJ databases">
        <authorList>
            <person name="Varghese N."/>
            <person name="Submissions S."/>
        </authorList>
    </citation>
    <scope>NUCLEOTIDE SEQUENCE [LARGE SCALE GENOMIC DNA]</scope>
    <source>
        <strain evidence="2">2SM5</strain>
    </source>
</reference>
<evidence type="ECO:0000313" key="1">
    <source>
        <dbReference type="EMBL" id="SDS24114.1"/>
    </source>
</evidence>
<dbReference type="EMBL" id="LT629748">
    <property type="protein sequence ID" value="SDS24114.1"/>
    <property type="molecule type" value="Genomic_DNA"/>
</dbReference>
<proteinExistence type="predicted"/>
<evidence type="ECO:0000313" key="2">
    <source>
        <dbReference type="Proteomes" id="UP000243426"/>
    </source>
</evidence>
<dbReference type="STRING" id="797277.SAMN05216198_1515"/>
<accession>A0A1H1QL07</accession>
<dbReference type="Proteomes" id="UP000243426">
    <property type="component" value="Chromosome I"/>
</dbReference>
<sequence length="102" mass="11289">MTHQPKGGMCATCTNRDRDCSALPFDRYPVIGRYSYNGKPVAIVKCAEFLRAGRDGQSLIVNPVWGGLDPMKGLRPSKYRQPPPLLIGITLYAGRHNHVSHP</sequence>
<keyword evidence="2" id="KW-1185">Reference proteome</keyword>
<dbReference type="AlphaFoldDB" id="A0A1H1QL07"/>